<dbReference type="RefSeq" id="WP_175371710.1">
    <property type="nucleotide sequence ID" value="NZ_JABWCS010000207.1"/>
</dbReference>
<reference evidence="2" key="1">
    <citation type="submission" date="2020-06" db="EMBL/GenBank/DDBJ databases">
        <title>Paenibacillus sp. nov., isolated from soil.</title>
        <authorList>
            <person name="Seo Y.L."/>
        </authorList>
    </citation>
    <scope>NUCLEOTIDE SEQUENCE [LARGE SCALE GENOMIC DNA]</scope>
    <source>
        <strain evidence="2">JW14</strain>
    </source>
</reference>
<organism evidence="2 3">
    <name type="scientific">Paenibacillus agri</name>
    <dbReference type="NCBI Taxonomy" id="2744309"/>
    <lineage>
        <taxon>Bacteria</taxon>
        <taxon>Bacillati</taxon>
        <taxon>Bacillota</taxon>
        <taxon>Bacilli</taxon>
        <taxon>Bacillales</taxon>
        <taxon>Paenibacillaceae</taxon>
        <taxon>Paenibacillus</taxon>
    </lineage>
</organism>
<dbReference type="AlphaFoldDB" id="A0A850EN33"/>
<evidence type="ECO:0008006" key="4">
    <source>
        <dbReference type="Google" id="ProtNLM"/>
    </source>
</evidence>
<keyword evidence="1" id="KW-0472">Membrane</keyword>
<evidence type="ECO:0000313" key="2">
    <source>
        <dbReference type="EMBL" id="NUU61159.1"/>
    </source>
</evidence>
<keyword evidence="1" id="KW-1133">Transmembrane helix</keyword>
<comment type="caution">
    <text evidence="2">The sequence shown here is derived from an EMBL/GenBank/DDBJ whole genome shotgun (WGS) entry which is preliminary data.</text>
</comment>
<dbReference type="Proteomes" id="UP000564806">
    <property type="component" value="Unassembled WGS sequence"/>
</dbReference>
<dbReference type="EMBL" id="JABWCS010000207">
    <property type="protein sequence ID" value="NUU61159.1"/>
    <property type="molecule type" value="Genomic_DNA"/>
</dbReference>
<keyword evidence="3" id="KW-1185">Reference proteome</keyword>
<evidence type="ECO:0000256" key="1">
    <source>
        <dbReference type="SAM" id="Phobius"/>
    </source>
</evidence>
<keyword evidence="1" id="KW-0812">Transmembrane</keyword>
<protein>
    <recommendedName>
        <fullName evidence="4">SigmaY antisigma factor component</fullName>
    </recommendedName>
</protein>
<sequence length="72" mass="8301">MNELQDVPLWIWIVVAVCLFLQGNLLFRDAKRRGKMAWFWGLWGITGVPTPTVVYLLFVVLPESRRRGANGK</sequence>
<accession>A0A850EN33</accession>
<feature type="transmembrane region" description="Helical" evidence="1">
    <location>
        <begin position="7"/>
        <end position="27"/>
    </location>
</feature>
<proteinExistence type="predicted"/>
<gene>
    <name evidence="2" type="ORF">HPT30_12450</name>
</gene>
<evidence type="ECO:0000313" key="3">
    <source>
        <dbReference type="Proteomes" id="UP000564806"/>
    </source>
</evidence>
<name>A0A850EN33_9BACL</name>
<feature type="transmembrane region" description="Helical" evidence="1">
    <location>
        <begin position="39"/>
        <end position="61"/>
    </location>
</feature>